<keyword evidence="3" id="KW-0963">Cytoplasm</keyword>
<dbReference type="GO" id="GO:0051011">
    <property type="term" value="F:microtubule minus-end binding"/>
    <property type="evidence" value="ECO:0007669"/>
    <property type="project" value="TreeGrafter"/>
</dbReference>
<evidence type="ECO:0000256" key="2">
    <source>
        <dbReference type="ARBA" id="ARBA00010337"/>
    </source>
</evidence>
<dbReference type="Proteomes" id="UP000597762">
    <property type="component" value="Unassembled WGS sequence"/>
</dbReference>
<dbReference type="GO" id="GO:0031122">
    <property type="term" value="P:cytoplasmic microtubule organization"/>
    <property type="evidence" value="ECO:0007669"/>
    <property type="project" value="TreeGrafter"/>
</dbReference>
<evidence type="ECO:0000256" key="4">
    <source>
        <dbReference type="ARBA" id="ARBA00022701"/>
    </source>
</evidence>
<dbReference type="PANTHER" id="PTHR19302">
    <property type="entry name" value="GAMMA TUBULIN COMPLEX PROTEIN"/>
    <property type="match status" value="1"/>
</dbReference>
<dbReference type="GO" id="GO:0043015">
    <property type="term" value="F:gamma-tubulin binding"/>
    <property type="evidence" value="ECO:0007669"/>
    <property type="project" value="InterPro"/>
</dbReference>
<dbReference type="GO" id="GO:0005874">
    <property type="term" value="C:microtubule"/>
    <property type="evidence" value="ECO:0007669"/>
    <property type="project" value="UniProtKB-KW"/>
</dbReference>
<keyword evidence="4" id="KW-0493">Microtubule</keyword>
<keyword evidence="5" id="KW-0206">Cytoskeleton</keyword>
<feature type="domain" description="Gamma tubulin complex component protein N-terminal" evidence="7">
    <location>
        <begin position="245"/>
        <end position="543"/>
    </location>
</feature>
<evidence type="ECO:0000313" key="9">
    <source>
        <dbReference type="Proteomes" id="UP000597762"/>
    </source>
</evidence>
<dbReference type="InterPro" id="IPR040457">
    <property type="entry name" value="GCP_C"/>
</dbReference>
<evidence type="ECO:0000256" key="1">
    <source>
        <dbReference type="ARBA" id="ARBA00004245"/>
    </source>
</evidence>
<proteinExistence type="inferred from homology"/>
<dbReference type="GO" id="GO:0000278">
    <property type="term" value="P:mitotic cell cycle"/>
    <property type="evidence" value="ECO:0007669"/>
    <property type="project" value="TreeGrafter"/>
</dbReference>
<evidence type="ECO:0000256" key="5">
    <source>
        <dbReference type="ARBA" id="ARBA00023212"/>
    </source>
</evidence>
<dbReference type="GO" id="GO:0051321">
    <property type="term" value="P:meiotic cell cycle"/>
    <property type="evidence" value="ECO:0007669"/>
    <property type="project" value="TreeGrafter"/>
</dbReference>
<evidence type="ECO:0000256" key="3">
    <source>
        <dbReference type="ARBA" id="ARBA00022490"/>
    </source>
</evidence>
<dbReference type="Gene3D" id="1.20.120.1900">
    <property type="entry name" value="Gamma-tubulin complex, C-terminal domain"/>
    <property type="match status" value="1"/>
</dbReference>
<comment type="similarity">
    <text evidence="2">Belongs to the TUBGCP family.</text>
</comment>
<evidence type="ECO:0000259" key="6">
    <source>
        <dbReference type="Pfam" id="PF04130"/>
    </source>
</evidence>
<dbReference type="GO" id="GO:0000930">
    <property type="term" value="C:gamma-tubulin complex"/>
    <property type="evidence" value="ECO:0007669"/>
    <property type="project" value="TreeGrafter"/>
</dbReference>
<dbReference type="InterPro" id="IPR007259">
    <property type="entry name" value="GCP"/>
</dbReference>
<dbReference type="EMBL" id="CAHIKZ030003282">
    <property type="protein sequence ID" value="CAE1298345.1"/>
    <property type="molecule type" value="Genomic_DNA"/>
</dbReference>
<sequence>MSTQVDGNSISVALQKLCRLVTGCAEDEILPYYQHAIKIISMHFDTPTNCNEFDVAEKIKRHLARHNKEKEAAQFSDSYRRLQNNKAIRQKGAVLAFLYRLKESRALKNNLPSSQIFGYTFNFDTSTPITSDTNYLSNMVVEPPNSGSGCTLPQSVSASSGFSSIPSGLISPDPQYKKITNEQTEAGFVVKNQSTVLGSPQTAIESSQCAIKPSRTLLRTPSMEQRIVIDKGDNLPYEISESELLKDLVYVFQGIEGKWIKFDPFSDAYRVNSQSGVPKAICQRVNKLAECGWLHNKIKNYVERCSQLKAVGLVEQSFCAALHQELTEYYRLMAVLESQLHQEEQGIMGEYGHLTLCRMLVWTADPLIRLKALAALVDICKDERGGALASTIYSCMQHGDPYLKQMLQHILNMVVHPIYVTLLRWIYDGDLENDPMGEFFVACDPKAGVDLWRSKYMLRTAMIPSFISTEQAEKILNAGKSIKFLHQVCHDRTPTKGQQVVQEIDVKQAESMFTQNTNSSFQQMIDRVYIETSLRLLDCMHTKYKFMDHLKALRRYLLFGQGDFITHLMTLLQKELAKPANTLYPHNLTGILEAAIRATNAQFDDSDILDRLDVKMMEVSFGDTGWDVFSLYYHVDGPIKTVFYDECVIMYLRTFNFLWRAKRMEYILATVWKDLISNAKSYRQLPELNGVLHLCHVLCSKMVQFISQLQYYINFEVLECSWDKLVTEVKKSKDLNDIIKAHGSFLVEITTGCLLDDESYDISKQLRAIFDLIIQFQSNLDNLYKCSNLEKENQIQYEQIRKEKTKQGQWGLTSSEEDLEMTRRANFCEKVASMKAEFLVLANTYQNMVQMFLNLLDINKFDMDHKLQYLCYRLDFNEHYKKISSGKAVYEQHISGFSYLSKGTVADYKKPTLTNGNLQ</sequence>
<gene>
    <name evidence="8" type="ORF">SPHA_52527</name>
</gene>
<feature type="domain" description="Gamma tubulin complex component C-terminal" evidence="6">
    <location>
        <begin position="547"/>
        <end position="880"/>
    </location>
</feature>
<dbReference type="GO" id="GO:0051225">
    <property type="term" value="P:spindle assembly"/>
    <property type="evidence" value="ECO:0007669"/>
    <property type="project" value="TreeGrafter"/>
</dbReference>
<dbReference type="GO" id="GO:0000922">
    <property type="term" value="C:spindle pole"/>
    <property type="evidence" value="ECO:0007669"/>
    <property type="project" value="InterPro"/>
</dbReference>
<dbReference type="Pfam" id="PF17681">
    <property type="entry name" value="GCP_N_terminal"/>
    <property type="match status" value="1"/>
</dbReference>
<dbReference type="PANTHER" id="PTHR19302:SF14">
    <property type="entry name" value="GAMMA-TUBULIN COMPLEX COMPONENT 3"/>
    <property type="match status" value="1"/>
</dbReference>
<evidence type="ECO:0000259" key="7">
    <source>
        <dbReference type="Pfam" id="PF17681"/>
    </source>
</evidence>
<dbReference type="InterPro" id="IPR042241">
    <property type="entry name" value="GCP_C_sf"/>
</dbReference>
<name>A0A812DHT9_ACAPH</name>
<dbReference type="OrthoDB" id="5860513at2759"/>
<comment type="caution">
    <text evidence="8">The sequence shown here is derived from an EMBL/GenBank/DDBJ whole genome shotgun (WGS) entry which is preliminary data.</text>
</comment>
<protein>
    <submittedName>
        <fullName evidence="8">TUBGCP3</fullName>
    </submittedName>
</protein>
<comment type="subcellular location">
    <subcellularLocation>
        <location evidence="1">Cytoplasm</location>
        <location evidence="1">Cytoskeleton</location>
    </subcellularLocation>
</comment>
<dbReference type="Pfam" id="PF04130">
    <property type="entry name" value="GCP_C_terminal"/>
    <property type="match status" value="1"/>
</dbReference>
<organism evidence="8 9">
    <name type="scientific">Acanthosepion pharaonis</name>
    <name type="common">Pharaoh cuttlefish</name>
    <name type="synonym">Sepia pharaonis</name>
    <dbReference type="NCBI Taxonomy" id="158019"/>
    <lineage>
        <taxon>Eukaryota</taxon>
        <taxon>Metazoa</taxon>
        <taxon>Spiralia</taxon>
        <taxon>Lophotrochozoa</taxon>
        <taxon>Mollusca</taxon>
        <taxon>Cephalopoda</taxon>
        <taxon>Coleoidea</taxon>
        <taxon>Decapodiformes</taxon>
        <taxon>Sepiida</taxon>
        <taxon>Sepiina</taxon>
        <taxon>Sepiidae</taxon>
        <taxon>Acanthosepion</taxon>
    </lineage>
</organism>
<dbReference type="InterPro" id="IPR041470">
    <property type="entry name" value="GCP_N"/>
</dbReference>
<reference evidence="8" key="1">
    <citation type="submission" date="2021-01" db="EMBL/GenBank/DDBJ databases">
        <authorList>
            <person name="Li R."/>
            <person name="Bekaert M."/>
        </authorList>
    </citation>
    <scope>NUCLEOTIDE SEQUENCE</scope>
    <source>
        <strain evidence="8">Farmed</strain>
    </source>
</reference>
<dbReference type="AlphaFoldDB" id="A0A812DHT9"/>
<keyword evidence="9" id="KW-1185">Reference proteome</keyword>
<dbReference type="GO" id="GO:0007020">
    <property type="term" value="P:microtubule nucleation"/>
    <property type="evidence" value="ECO:0007669"/>
    <property type="project" value="InterPro"/>
</dbReference>
<evidence type="ECO:0000313" key="8">
    <source>
        <dbReference type="EMBL" id="CAE1298345.1"/>
    </source>
</evidence>
<accession>A0A812DHT9</accession>